<comment type="caution">
    <text evidence="1">The sequence shown here is derived from an EMBL/GenBank/DDBJ whole genome shotgun (WGS) entry which is preliminary data.</text>
</comment>
<dbReference type="RefSeq" id="WP_303739474.1">
    <property type="nucleotide sequence ID" value="NZ_SUTK01000054.1"/>
</dbReference>
<protein>
    <submittedName>
        <fullName evidence="1">DUF530 domain-containing protein</fullName>
    </submittedName>
</protein>
<evidence type="ECO:0000313" key="2">
    <source>
        <dbReference type="Proteomes" id="UP000783037"/>
    </source>
</evidence>
<sequence>MPESVLVNKAENYLKEIAEDSISLDDIEEFESFKNLYFKLDDRLNYLQKLRKDMDRQGYTTPFTSLSKYGTKTLGEVPADEIRETSRHNKIFRNIANAKKNILDRVKSAIDSHMIALGNLEQFGYVKCNSCYKKYSMSEFKDNEGQCRCKSKSFSFKINKELTHRLDIIPYLPLSGNYMVLKSELSQYARESYKQVLNILKQERKGHVKTITLVIRFKDENNRQIRKRITLGSEYVDNYEEEARNRYGRNVRIEDIKFNRTKPAIIDDNHARTAIALAYVGYAQKIITEIEDDILKRNLTDFKRINKYDEILEEYENKRPDFIDEYDHDAIEAWRKSEIEKRFRSLNYIDRFGNITRSLRRDIKVRENIYRNIFQNIAYTLIVWDMFRYYMTTSNNARKINLGPFPYIRVELDREQRKAFQNTYDKVIEILKEFTDIKIIPIPEMDLLLYEKFKFEKEMHNSRIKFNHVALGAALINQNSEIELESISYAFNINESRINKEIKHINQIRNPKSDRSQQFVEMLKK</sequence>
<dbReference type="AlphaFoldDB" id="A0A8T3V9Q5"/>
<reference evidence="1" key="1">
    <citation type="submission" date="2019-04" db="EMBL/GenBank/DDBJ databases">
        <title>Evolution of Biomass-Degrading Anaerobic Consortia Revealed by Metagenomics.</title>
        <authorList>
            <person name="Peng X."/>
        </authorList>
    </citation>
    <scope>NUCLEOTIDE SEQUENCE</scope>
    <source>
        <strain evidence="1">SIG18</strain>
    </source>
</reference>
<evidence type="ECO:0000313" key="1">
    <source>
        <dbReference type="EMBL" id="MBE6502386.1"/>
    </source>
</evidence>
<dbReference type="Pfam" id="PF04409">
    <property type="entry name" value="DUF530"/>
    <property type="match status" value="1"/>
</dbReference>
<proteinExistence type="predicted"/>
<organism evidence="1 2">
    <name type="scientific">Methanobrevibacter thaueri</name>
    <dbReference type="NCBI Taxonomy" id="190975"/>
    <lineage>
        <taxon>Archaea</taxon>
        <taxon>Methanobacteriati</taxon>
        <taxon>Methanobacteriota</taxon>
        <taxon>Methanomada group</taxon>
        <taxon>Methanobacteria</taxon>
        <taxon>Methanobacteriales</taxon>
        <taxon>Methanobacteriaceae</taxon>
        <taxon>Methanobrevibacter</taxon>
    </lineage>
</organism>
<name>A0A8T3V9Q5_9EURY</name>
<dbReference type="EMBL" id="SUTK01000054">
    <property type="protein sequence ID" value="MBE6502386.1"/>
    <property type="molecule type" value="Genomic_DNA"/>
</dbReference>
<dbReference type="Proteomes" id="UP000783037">
    <property type="component" value="Unassembled WGS sequence"/>
</dbReference>
<gene>
    <name evidence="1" type="ORF">E7Z79_08105</name>
</gene>
<dbReference type="InterPro" id="IPR007503">
    <property type="entry name" value="DUF530"/>
</dbReference>
<accession>A0A8T3V9Q5</accession>